<gene>
    <name evidence="1" type="ORF">GIB67_013653</name>
</gene>
<comment type="caution">
    <text evidence="1">The sequence shown here is derived from an EMBL/GenBank/DDBJ whole genome shotgun (WGS) entry which is preliminary data.</text>
</comment>
<protein>
    <submittedName>
        <fullName evidence="1">Uncharacterized protein</fullName>
    </submittedName>
</protein>
<sequence>MGVGLVGTISAAFIGDGSNRRDARANQCSILSDEVVVYLILFRPYISEVEGFML</sequence>
<proteinExistence type="predicted"/>
<evidence type="ECO:0000313" key="2">
    <source>
        <dbReference type="Proteomes" id="UP000541444"/>
    </source>
</evidence>
<reference evidence="1 2" key="1">
    <citation type="journal article" date="2020" name="IScience">
        <title>Genome Sequencing of the Endangered Kingdonia uniflora (Circaeasteraceae, Ranunculales) Reveals Potential Mechanisms of Evolutionary Specialization.</title>
        <authorList>
            <person name="Sun Y."/>
            <person name="Deng T."/>
            <person name="Zhang A."/>
            <person name="Moore M.J."/>
            <person name="Landis J.B."/>
            <person name="Lin N."/>
            <person name="Zhang H."/>
            <person name="Zhang X."/>
            <person name="Huang J."/>
            <person name="Zhang X."/>
            <person name="Sun H."/>
            <person name="Wang H."/>
        </authorList>
    </citation>
    <scope>NUCLEOTIDE SEQUENCE [LARGE SCALE GENOMIC DNA]</scope>
    <source>
        <strain evidence="1">TB1705</strain>
        <tissue evidence="1">Leaf</tissue>
    </source>
</reference>
<dbReference type="EMBL" id="JACGCM010000669">
    <property type="protein sequence ID" value="KAF6169223.1"/>
    <property type="molecule type" value="Genomic_DNA"/>
</dbReference>
<organism evidence="1 2">
    <name type="scientific">Kingdonia uniflora</name>
    <dbReference type="NCBI Taxonomy" id="39325"/>
    <lineage>
        <taxon>Eukaryota</taxon>
        <taxon>Viridiplantae</taxon>
        <taxon>Streptophyta</taxon>
        <taxon>Embryophyta</taxon>
        <taxon>Tracheophyta</taxon>
        <taxon>Spermatophyta</taxon>
        <taxon>Magnoliopsida</taxon>
        <taxon>Ranunculales</taxon>
        <taxon>Circaeasteraceae</taxon>
        <taxon>Kingdonia</taxon>
    </lineage>
</organism>
<accession>A0A7J7NQ50</accession>
<name>A0A7J7NQ50_9MAGN</name>
<dbReference type="Proteomes" id="UP000541444">
    <property type="component" value="Unassembled WGS sequence"/>
</dbReference>
<keyword evidence="2" id="KW-1185">Reference proteome</keyword>
<evidence type="ECO:0000313" key="1">
    <source>
        <dbReference type="EMBL" id="KAF6169223.1"/>
    </source>
</evidence>
<dbReference type="AlphaFoldDB" id="A0A7J7NQ50"/>